<name>A0ABV7XQ86_9GAMM</name>
<sequence length="127" mass="14396">MSYDLMVFDPTAAPKERESFMAWYDKQTEWSEEHSYDDPVVTAPALQAWFQEMIQFFPPMNGPLAVDSDASEVTDHSIGKSVIYCAFAWSVAERAYNKTRELAVKHRVGFFDVSSDEGEILFPAPSS</sequence>
<reference evidence="2" key="1">
    <citation type="journal article" date="2019" name="Int. J. Syst. Evol. Microbiol.">
        <title>The Global Catalogue of Microorganisms (GCM) 10K type strain sequencing project: providing services to taxonomists for standard genome sequencing and annotation.</title>
        <authorList>
            <consortium name="The Broad Institute Genomics Platform"/>
            <consortium name="The Broad Institute Genome Sequencing Center for Infectious Disease"/>
            <person name="Wu L."/>
            <person name="Ma J."/>
        </authorList>
    </citation>
    <scope>NUCLEOTIDE SEQUENCE [LARGE SCALE GENOMIC DNA]</scope>
    <source>
        <strain evidence="2">KCTC 42441</strain>
    </source>
</reference>
<accession>A0ABV7XQ86</accession>
<evidence type="ECO:0000313" key="2">
    <source>
        <dbReference type="Proteomes" id="UP001595705"/>
    </source>
</evidence>
<gene>
    <name evidence="1" type="ORF">ACFONC_12775</name>
</gene>
<proteinExistence type="predicted"/>
<dbReference type="Proteomes" id="UP001595705">
    <property type="component" value="Unassembled WGS sequence"/>
</dbReference>
<dbReference type="EMBL" id="JBHRYA010000008">
    <property type="protein sequence ID" value="MFC3717029.1"/>
    <property type="molecule type" value="Genomic_DNA"/>
</dbReference>
<keyword evidence="2" id="KW-1185">Reference proteome</keyword>
<comment type="caution">
    <text evidence="1">The sequence shown here is derived from an EMBL/GenBank/DDBJ whole genome shotgun (WGS) entry which is preliminary data.</text>
</comment>
<evidence type="ECO:0000313" key="1">
    <source>
        <dbReference type="EMBL" id="MFC3717029.1"/>
    </source>
</evidence>
<protein>
    <submittedName>
        <fullName evidence="1">Uncharacterized protein</fullName>
    </submittedName>
</protein>
<organism evidence="1 2">
    <name type="scientific">Luteimonas soli</name>
    <dbReference type="NCBI Taxonomy" id="1648966"/>
    <lineage>
        <taxon>Bacteria</taxon>
        <taxon>Pseudomonadati</taxon>
        <taxon>Pseudomonadota</taxon>
        <taxon>Gammaproteobacteria</taxon>
        <taxon>Lysobacterales</taxon>
        <taxon>Lysobacteraceae</taxon>
        <taxon>Luteimonas</taxon>
    </lineage>
</organism>
<dbReference type="RefSeq" id="WP_386744695.1">
    <property type="nucleotide sequence ID" value="NZ_JBHRYA010000008.1"/>
</dbReference>